<name>A0A126T1N4_9GAMM</name>
<dbReference type="KEGG" id="mdn:JT25_005700"/>
<keyword evidence="3" id="KW-1185">Reference proteome</keyword>
<keyword evidence="1" id="KW-0732">Signal</keyword>
<feature type="chain" id="PRO_5007274506" description="Secreted protein with PEP-CTERM sorting signal" evidence="1">
    <location>
        <begin position="27"/>
        <end position="326"/>
    </location>
</feature>
<evidence type="ECO:0008006" key="4">
    <source>
        <dbReference type="Google" id="ProtNLM"/>
    </source>
</evidence>
<dbReference type="RefSeq" id="WP_036274402.1">
    <property type="nucleotide sequence ID" value="NZ_CP014476.1"/>
</dbReference>
<feature type="signal peptide" evidence="1">
    <location>
        <begin position="1"/>
        <end position="26"/>
    </location>
</feature>
<evidence type="ECO:0000256" key="1">
    <source>
        <dbReference type="SAM" id="SignalP"/>
    </source>
</evidence>
<accession>A0A126T1N4</accession>
<evidence type="ECO:0000313" key="3">
    <source>
        <dbReference type="Proteomes" id="UP000030512"/>
    </source>
</evidence>
<dbReference type="EMBL" id="CP014476">
    <property type="protein sequence ID" value="AMK75988.1"/>
    <property type="molecule type" value="Genomic_DNA"/>
</dbReference>
<dbReference type="Proteomes" id="UP000030512">
    <property type="component" value="Chromosome"/>
</dbReference>
<sequence>MKNFAKIVAASTTLVASLAMSPTVLAHNSYNVGGYGNIGPTGGSAGLPGGTSGANAIAQTLAGNQAVWTNGPISPWLDSTTTLTSIGYLGLHNRTTTRIVETGNYCGGTTTADCVGTANTNTNSLLRQVYNYNHNAANAGNQLPTDVQFAVGANSWQAGVSAANTGLDFANVHTSTGSGNPEANLLTTGPLYLNITLEDDLSDIALGSQKLAFSVYGGWAQGPGLTGLTLLTTQLAANTGDSLGVSLALQGYEFNGAGTGGEYTIAIGDQSAAGGKYKLTLTTNEVAQYANNIVVASVPVPGAVWLFGSAMAGLIGFGRRKQQLAA</sequence>
<proteinExistence type="predicted"/>
<evidence type="ECO:0000313" key="2">
    <source>
        <dbReference type="EMBL" id="AMK75988.1"/>
    </source>
</evidence>
<gene>
    <name evidence="2" type="ORF">JT25_005700</name>
</gene>
<organism evidence="2 3">
    <name type="scientific">Methylomonas denitrificans</name>
    <dbReference type="NCBI Taxonomy" id="1538553"/>
    <lineage>
        <taxon>Bacteria</taxon>
        <taxon>Pseudomonadati</taxon>
        <taxon>Pseudomonadota</taxon>
        <taxon>Gammaproteobacteria</taxon>
        <taxon>Methylococcales</taxon>
        <taxon>Methylococcaceae</taxon>
        <taxon>Methylomonas</taxon>
    </lineage>
</organism>
<reference evidence="2 3" key="1">
    <citation type="journal article" date="2015" name="Environ. Microbiol.">
        <title>Methane oxidation coupled to nitrate reduction under hypoxia by the Gammaproteobacterium Methylomonas denitrificans, sp. nov. type strain FJG1.</title>
        <authorList>
            <person name="Kits K.D."/>
            <person name="Klotz M.G."/>
            <person name="Stein L.Y."/>
        </authorList>
    </citation>
    <scope>NUCLEOTIDE SEQUENCE [LARGE SCALE GENOMIC DNA]</scope>
    <source>
        <strain evidence="2 3">FJG1</strain>
    </source>
</reference>
<dbReference type="AlphaFoldDB" id="A0A126T1N4"/>
<protein>
    <recommendedName>
        <fullName evidence="4">Secreted protein with PEP-CTERM sorting signal</fullName>
    </recommendedName>
</protein>